<feature type="transmembrane region" description="Helical" evidence="6">
    <location>
        <begin position="102"/>
        <end position="120"/>
    </location>
</feature>
<proteinExistence type="inferred from homology"/>
<evidence type="ECO:0000256" key="3">
    <source>
        <dbReference type="ARBA" id="ARBA00022692"/>
    </source>
</evidence>
<sequence>MSADSISVLIFQIYHYAFSLAGCCFSVFLTYLCLYHTPDAIKTFTVVSINFAITDFSICFSNFFVQQRLIPLGNTLAHIPYGLCNKISPYACHVWYSIHLHWYSHCLWGLLLSFVYRYYVLFHPTPTKKKMALLVASIYPISFFQLILYLFAYDDPDEVRQVLVKAHPDYDIEGRIVVGTLDIHRFPAMFTVLHMTLPVSVAYSTIIFFRTKTVSNLKKRGSQMSKSQRSKHAQLLWSLTYQSMIPTYYFIAVLSFVLGQFDIIRIPFLEFFTSSVALCIPVFCPMSSFCFVTPYRSYIANKVRSFLGIQTKDVASVNPSMVSTVNNAN</sequence>
<dbReference type="PANTHER" id="PTHR22945">
    <property type="entry name" value="SERPENTINE RECEPTOR, CLASS D DELTA"/>
    <property type="match status" value="1"/>
</dbReference>
<dbReference type="Pfam" id="PF10317">
    <property type="entry name" value="7TM_GPCR_Srd"/>
    <property type="match status" value="1"/>
</dbReference>
<evidence type="ECO:0000313" key="7">
    <source>
        <dbReference type="EMBL" id="CAB3398025.1"/>
    </source>
</evidence>
<evidence type="ECO:0000256" key="5">
    <source>
        <dbReference type="ARBA" id="ARBA00023136"/>
    </source>
</evidence>
<dbReference type="PANTHER" id="PTHR22945:SF90">
    <property type="entry name" value="G_PROTEIN_RECEP_F1_2 DOMAIN-CONTAINING PROTEIN"/>
    <property type="match status" value="1"/>
</dbReference>
<feature type="transmembrane region" description="Helical" evidence="6">
    <location>
        <begin position="235"/>
        <end position="259"/>
    </location>
</feature>
<accession>A0A8S1E888</accession>
<feature type="transmembrane region" description="Helical" evidence="6">
    <location>
        <begin position="13"/>
        <end position="34"/>
    </location>
</feature>
<dbReference type="AlphaFoldDB" id="A0A8S1E888"/>
<dbReference type="Proteomes" id="UP000494206">
    <property type="component" value="Unassembled WGS sequence"/>
</dbReference>
<evidence type="ECO:0000256" key="6">
    <source>
        <dbReference type="SAM" id="Phobius"/>
    </source>
</evidence>
<dbReference type="GO" id="GO:0016020">
    <property type="term" value="C:membrane"/>
    <property type="evidence" value="ECO:0007669"/>
    <property type="project" value="UniProtKB-SubCell"/>
</dbReference>
<evidence type="ECO:0000313" key="8">
    <source>
        <dbReference type="Proteomes" id="UP000494206"/>
    </source>
</evidence>
<keyword evidence="3 6" id="KW-0812">Transmembrane</keyword>
<dbReference type="SUPFAM" id="SSF81321">
    <property type="entry name" value="Family A G protein-coupled receptor-like"/>
    <property type="match status" value="1"/>
</dbReference>
<protein>
    <submittedName>
        <fullName evidence="7">Uncharacterized protein</fullName>
    </submittedName>
</protein>
<keyword evidence="4 6" id="KW-1133">Transmembrane helix</keyword>
<gene>
    <name evidence="7" type="ORF">CBOVIS_LOCUS1355</name>
</gene>
<keyword evidence="5 6" id="KW-0472">Membrane</keyword>
<feature type="transmembrane region" description="Helical" evidence="6">
    <location>
        <begin position="132"/>
        <end position="152"/>
    </location>
</feature>
<dbReference type="InterPro" id="IPR019421">
    <property type="entry name" value="7TM_GPCR_serpentine_rcpt_Srd"/>
</dbReference>
<dbReference type="OrthoDB" id="5797606at2759"/>
<comment type="subcellular location">
    <subcellularLocation>
        <location evidence="1">Membrane</location>
        <topology evidence="1">Multi-pass membrane protein</topology>
    </subcellularLocation>
</comment>
<evidence type="ECO:0000256" key="1">
    <source>
        <dbReference type="ARBA" id="ARBA00004141"/>
    </source>
</evidence>
<comment type="caution">
    <text evidence="7">The sequence shown here is derived from an EMBL/GenBank/DDBJ whole genome shotgun (WGS) entry which is preliminary data.</text>
</comment>
<comment type="similarity">
    <text evidence="2">Belongs to the nematode receptor-like protein srd family.</text>
</comment>
<feature type="transmembrane region" description="Helical" evidence="6">
    <location>
        <begin position="271"/>
        <end position="292"/>
    </location>
</feature>
<evidence type="ECO:0000256" key="4">
    <source>
        <dbReference type="ARBA" id="ARBA00022989"/>
    </source>
</evidence>
<reference evidence="7 8" key="1">
    <citation type="submission" date="2020-04" db="EMBL/GenBank/DDBJ databases">
        <authorList>
            <person name="Laetsch R D."/>
            <person name="Stevens L."/>
            <person name="Kumar S."/>
            <person name="Blaxter L. M."/>
        </authorList>
    </citation>
    <scope>NUCLEOTIDE SEQUENCE [LARGE SCALE GENOMIC DNA]</scope>
</reference>
<feature type="transmembrane region" description="Helical" evidence="6">
    <location>
        <begin position="188"/>
        <end position="209"/>
    </location>
</feature>
<dbReference type="InterPro" id="IPR050920">
    <property type="entry name" value="Nematode_rcpt-like_delta"/>
</dbReference>
<evidence type="ECO:0000256" key="2">
    <source>
        <dbReference type="ARBA" id="ARBA00009166"/>
    </source>
</evidence>
<organism evidence="7 8">
    <name type="scientific">Caenorhabditis bovis</name>
    <dbReference type="NCBI Taxonomy" id="2654633"/>
    <lineage>
        <taxon>Eukaryota</taxon>
        <taxon>Metazoa</taxon>
        <taxon>Ecdysozoa</taxon>
        <taxon>Nematoda</taxon>
        <taxon>Chromadorea</taxon>
        <taxon>Rhabditida</taxon>
        <taxon>Rhabditina</taxon>
        <taxon>Rhabditomorpha</taxon>
        <taxon>Rhabditoidea</taxon>
        <taxon>Rhabditidae</taxon>
        <taxon>Peloderinae</taxon>
        <taxon>Caenorhabditis</taxon>
    </lineage>
</organism>
<dbReference type="EMBL" id="CADEPM010000001">
    <property type="protein sequence ID" value="CAB3398025.1"/>
    <property type="molecule type" value="Genomic_DNA"/>
</dbReference>
<keyword evidence="8" id="KW-1185">Reference proteome</keyword>
<name>A0A8S1E888_9PELO</name>
<feature type="transmembrane region" description="Helical" evidence="6">
    <location>
        <begin position="46"/>
        <end position="65"/>
    </location>
</feature>